<evidence type="ECO:0000256" key="1">
    <source>
        <dbReference type="SAM" id="MobiDB-lite"/>
    </source>
</evidence>
<feature type="region of interest" description="Disordered" evidence="1">
    <location>
        <begin position="36"/>
        <end position="57"/>
    </location>
</feature>
<dbReference type="EMBL" id="FNON01000003">
    <property type="protein sequence ID" value="SDX75614.1"/>
    <property type="molecule type" value="Genomic_DNA"/>
</dbReference>
<accession>A0A1H3ECH4</accession>
<organism evidence="2 3">
    <name type="scientific">Amycolatopsis xylanica</name>
    <dbReference type="NCBI Taxonomy" id="589385"/>
    <lineage>
        <taxon>Bacteria</taxon>
        <taxon>Bacillati</taxon>
        <taxon>Actinomycetota</taxon>
        <taxon>Actinomycetes</taxon>
        <taxon>Pseudonocardiales</taxon>
        <taxon>Pseudonocardiaceae</taxon>
        <taxon>Amycolatopsis</taxon>
    </lineage>
</organism>
<reference evidence="2 3" key="1">
    <citation type="submission" date="2016-10" db="EMBL/GenBank/DDBJ databases">
        <authorList>
            <person name="de Groot N.N."/>
        </authorList>
    </citation>
    <scope>NUCLEOTIDE SEQUENCE [LARGE SCALE GENOMIC DNA]</scope>
    <source>
        <strain evidence="2 3">CPCC 202699</strain>
    </source>
</reference>
<proteinExistence type="predicted"/>
<name>A0A1H3ECH4_9PSEU</name>
<keyword evidence="3" id="KW-1185">Reference proteome</keyword>
<sequence>MKIHSSVIDQSPACASCPRTTTDTVIAATATPKAIRSHWPGVPSRSRASQTTASTASTTPACTIAVVSAISSSRSPQVPVAAVSCSFAAGKPPPMST</sequence>
<evidence type="ECO:0000313" key="3">
    <source>
        <dbReference type="Proteomes" id="UP000199515"/>
    </source>
</evidence>
<gene>
    <name evidence="2" type="ORF">SAMN05421504_103722</name>
</gene>
<dbReference type="AlphaFoldDB" id="A0A1H3ECH4"/>
<protein>
    <submittedName>
        <fullName evidence="2">Uncharacterized protein</fullName>
    </submittedName>
</protein>
<dbReference type="Proteomes" id="UP000199515">
    <property type="component" value="Unassembled WGS sequence"/>
</dbReference>
<evidence type="ECO:0000313" key="2">
    <source>
        <dbReference type="EMBL" id="SDX75614.1"/>
    </source>
</evidence>
<feature type="compositionally biased region" description="Low complexity" evidence="1">
    <location>
        <begin position="43"/>
        <end position="57"/>
    </location>
</feature>